<reference evidence="2" key="1">
    <citation type="submission" date="2025-08" db="UniProtKB">
        <authorList>
            <consortium name="Ensembl"/>
        </authorList>
    </citation>
    <scope>IDENTIFICATION</scope>
</reference>
<proteinExistence type="predicted"/>
<evidence type="ECO:0000313" key="3">
    <source>
        <dbReference type="Proteomes" id="UP001108240"/>
    </source>
</evidence>
<protein>
    <submittedName>
        <fullName evidence="2">Uncharacterized protein</fullName>
    </submittedName>
</protein>
<keyword evidence="3" id="KW-1185">Reference proteome</keyword>
<dbReference type="Ensembl" id="ENSCCRT00000073551.2">
    <property type="protein sequence ID" value="ENSCCRP00000067868.2"/>
    <property type="gene ID" value="ENSCCRG00000036582.2"/>
</dbReference>
<dbReference type="AlphaFoldDB" id="A0A8C1DUP3"/>
<evidence type="ECO:0000256" key="1">
    <source>
        <dbReference type="SAM" id="MobiDB-lite"/>
    </source>
</evidence>
<organism evidence="2 3">
    <name type="scientific">Cyprinus carpio carpio</name>
    <dbReference type="NCBI Taxonomy" id="630221"/>
    <lineage>
        <taxon>Eukaryota</taxon>
        <taxon>Metazoa</taxon>
        <taxon>Chordata</taxon>
        <taxon>Craniata</taxon>
        <taxon>Vertebrata</taxon>
        <taxon>Euteleostomi</taxon>
        <taxon>Actinopterygii</taxon>
        <taxon>Neopterygii</taxon>
        <taxon>Teleostei</taxon>
        <taxon>Ostariophysi</taxon>
        <taxon>Cypriniformes</taxon>
        <taxon>Cyprinidae</taxon>
        <taxon>Cyprininae</taxon>
        <taxon>Cyprinus</taxon>
    </lineage>
</organism>
<accession>A0A8C1DUP3</accession>
<dbReference type="Gene3D" id="2.20.25.10">
    <property type="match status" value="1"/>
</dbReference>
<feature type="compositionally biased region" description="Polar residues" evidence="1">
    <location>
        <begin position="119"/>
        <end position="133"/>
    </location>
</feature>
<dbReference type="GeneTree" id="ENSGT00940000162067"/>
<evidence type="ECO:0000313" key="2">
    <source>
        <dbReference type="Ensembl" id="ENSCCRP00000067868.2"/>
    </source>
</evidence>
<sequence length="262" mass="29184">MLQIEKLQHDGSYEDIISLLTDLNKTCHIRADADYIVKVLYKLLKFCPGLSARTIPKDLLSKWEKMYKLSSDKCDVCSNKQSSERPCPEKEAAVSVQCEKKIFALASTSHSSDTEKDSQTSVPQNTNQSSTSFDAMALRSKCGQPKEPKEPSPAPSGHLTPDAFARMSMKELAGDELQQLREGYTTMGISEHQLPDALEGTPTNKVCCSRCEGLDCRVKQISRETLFLPSWVQSGSADDDSMITVIKMNNCSVQFNLFVHYI</sequence>
<reference evidence="2" key="2">
    <citation type="submission" date="2025-09" db="UniProtKB">
        <authorList>
            <consortium name="Ensembl"/>
        </authorList>
    </citation>
    <scope>IDENTIFICATION</scope>
</reference>
<feature type="region of interest" description="Disordered" evidence="1">
    <location>
        <begin position="109"/>
        <end position="161"/>
    </location>
</feature>
<dbReference type="Proteomes" id="UP001108240">
    <property type="component" value="Unplaced"/>
</dbReference>
<name>A0A8C1DUP3_CYPCA</name>